<dbReference type="InterPro" id="IPR036259">
    <property type="entry name" value="MFS_trans_sf"/>
</dbReference>
<feature type="transmembrane region" description="Helical" evidence="5">
    <location>
        <begin position="272"/>
        <end position="289"/>
    </location>
</feature>
<keyword evidence="2 5" id="KW-0812">Transmembrane</keyword>
<dbReference type="PROSITE" id="PS50850">
    <property type="entry name" value="MFS"/>
    <property type="match status" value="1"/>
</dbReference>
<protein>
    <submittedName>
        <fullName evidence="7">MFS transporter</fullName>
    </submittedName>
</protein>
<feature type="transmembrane region" description="Helical" evidence="5">
    <location>
        <begin position="301"/>
        <end position="318"/>
    </location>
</feature>
<evidence type="ECO:0000256" key="1">
    <source>
        <dbReference type="ARBA" id="ARBA00004651"/>
    </source>
</evidence>
<feature type="transmembrane region" description="Helical" evidence="5">
    <location>
        <begin position="231"/>
        <end position="252"/>
    </location>
</feature>
<evidence type="ECO:0000256" key="2">
    <source>
        <dbReference type="ARBA" id="ARBA00022692"/>
    </source>
</evidence>
<dbReference type="PANTHER" id="PTHR23508">
    <property type="entry name" value="CARBOXYLIC ACID TRANSPORTER PROTEIN HOMOLOG"/>
    <property type="match status" value="1"/>
</dbReference>
<dbReference type="GO" id="GO:0005886">
    <property type="term" value="C:plasma membrane"/>
    <property type="evidence" value="ECO:0007669"/>
    <property type="project" value="UniProtKB-SubCell"/>
</dbReference>
<feature type="transmembrane region" description="Helical" evidence="5">
    <location>
        <begin position="324"/>
        <end position="349"/>
    </location>
</feature>
<evidence type="ECO:0000313" key="8">
    <source>
        <dbReference type="Proteomes" id="UP000318093"/>
    </source>
</evidence>
<dbReference type="InterPro" id="IPR020846">
    <property type="entry name" value="MFS_dom"/>
</dbReference>
<feature type="transmembrane region" description="Helical" evidence="5">
    <location>
        <begin position="387"/>
        <end position="409"/>
    </location>
</feature>
<dbReference type="PANTHER" id="PTHR23508:SF10">
    <property type="entry name" value="CARBOXYLIC ACID TRANSPORTER PROTEIN HOMOLOG"/>
    <property type="match status" value="1"/>
</dbReference>
<dbReference type="Proteomes" id="UP000318093">
    <property type="component" value="Unassembled WGS sequence"/>
</dbReference>
<feature type="transmembrane region" description="Helical" evidence="5">
    <location>
        <begin position="28"/>
        <end position="49"/>
    </location>
</feature>
<dbReference type="Gene3D" id="1.20.1250.20">
    <property type="entry name" value="MFS general substrate transporter like domains"/>
    <property type="match status" value="2"/>
</dbReference>
<feature type="transmembrane region" description="Helical" evidence="5">
    <location>
        <begin position="116"/>
        <end position="137"/>
    </location>
</feature>
<keyword evidence="4 5" id="KW-0472">Membrane</keyword>
<dbReference type="AlphaFoldDB" id="A0A537JGD3"/>
<evidence type="ECO:0000313" key="7">
    <source>
        <dbReference type="EMBL" id="TMI82402.1"/>
    </source>
</evidence>
<dbReference type="InterPro" id="IPR011701">
    <property type="entry name" value="MFS"/>
</dbReference>
<reference evidence="7 8" key="1">
    <citation type="journal article" date="2019" name="Nat. Microbiol.">
        <title>Mediterranean grassland soil C-N compound turnover is dependent on rainfall and depth, and is mediated by genomically divergent microorganisms.</title>
        <authorList>
            <person name="Diamond S."/>
            <person name="Andeer P.F."/>
            <person name="Li Z."/>
            <person name="Crits-Christoph A."/>
            <person name="Burstein D."/>
            <person name="Anantharaman K."/>
            <person name="Lane K.R."/>
            <person name="Thomas B.C."/>
            <person name="Pan C."/>
            <person name="Northen T.R."/>
            <person name="Banfield J.F."/>
        </authorList>
    </citation>
    <scope>NUCLEOTIDE SEQUENCE [LARGE SCALE GENOMIC DNA]</scope>
    <source>
        <strain evidence="7">NP_6</strain>
    </source>
</reference>
<organism evidence="7 8">
    <name type="scientific">Candidatus Segetimicrobium genomatis</name>
    <dbReference type="NCBI Taxonomy" id="2569760"/>
    <lineage>
        <taxon>Bacteria</taxon>
        <taxon>Bacillati</taxon>
        <taxon>Candidatus Sysuimicrobiota</taxon>
        <taxon>Candidatus Sysuimicrobiia</taxon>
        <taxon>Candidatus Sysuimicrobiales</taxon>
        <taxon>Candidatus Segetimicrobiaceae</taxon>
        <taxon>Candidatus Segetimicrobium</taxon>
    </lineage>
</organism>
<dbReference type="EMBL" id="VBAN01000164">
    <property type="protein sequence ID" value="TMI82402.1"/>
    <property type="molecule type" value="Genomic_DNA"/>
</dbReference>
<comment type="caution">
    <text evidence="7">The sequence shown here is derived from an EMBL/GenBank/DDBJ whole genome shotgun (WGS) entry which is preliminary data.</text>
</comment>
<proteinExistence type="predicted"/>
<feature type="domain" description="Major facilitator superfamily (MFS) profile" evidence="6">
    <location>
        <begin position="26"/>
        <end position="414"/>
    </location>
</feature>
<feature type="transmembrane region" description="Helical" evidence="5">
    <location>
        <begin position="176"/>
        <end position="195"/>
    </location>
</feature>
<dbReference type="PROSITE" id="PS00216">
    <property type="entry name" value="SUGAR_TRANSPORT_1"/>
    <property type="match status" value="2"/>
</dbReference>
<evidence type="ECO:0000259" key="6">
    <source>
        <dbReference type="PROSITE" id="PS50850"/>
    </source>
</evidence>
<dbReference type="Pfam" id="PF07690">
    <property type="entry name" value="MFS_1"/>
    <property type="match status" value="1"/>
</dbReference>
<sequence>MDLTMAMGTRAQASWWAEVTPEQRRTLLAAWAGWVLDAFDFTILLLVLGNIAGTFGVSLVAMGAVITGTLFCRLIGGVLVGTWADRVGRRLPLMVSIIAFSFFELLSGFAPNYSTFLILRLLFGVGMGGEWAAGTPLAMESWPQRSRGIASGFLQGGWPVGYLLATIVYFVVFPMWGWRALFWVGALPALLVLYIRRRVPESPVWLARREKLRREGRSDQVSLLRLFRPDLIGTTLHAFLVMGAMMFSYYAIASFWPTFLSTELHLTVGQKTLFLVLLNLGSLAGYWTAGPISERLGRRTTLVLFAIVGLAFIPWYALTLNHTQVLIGGILEGAIGVGLWGVAPAYLAERFPTAARGAGPGAAYHVGAAIGSFTPTLQALFHRGGMSLGQSIGITIAMALVALAIVVAAGPEPRGRVFSAEA</sequence>
<comment type="subcellular location">
    <subcellularLocation>
        <location evidence="1">Cell membrane</location>
        <topology evidence="1">Multi-pass membrane protein</topology>
    </subcellularLocation>
</comment>
<dbReference type="PROSITE" id="PS00217">
    <property type="entry name" value="SUGAR_TRANSPORT_2"/>
    <property type="match status" value="1"/>
</dbReference>
<feature type="transmembrane region" description="Helical" evidence="5">
    <location>
        <begin position="91"/>
        <end position="110"/>
    </location>
</feature>
<dbReference type="InterPro" id="IPR005829">
    <property type="entry name" value="Sugar_transporter_CS"/>
</dbReference>
<evidence type="ECO:0000256" key="5">
    <source>
        <dbReference type="SAM" id="Phobius"/>
    </source>
</evidence>
<feature type="transmembrane region" description="Helical" evidence="5">
    <location>
        <begin position="55"/>
        <end position="79"/>
    </location>
</feature>
<evidence type="ECO:0000256" key="4">
    <source>
        <dbReference type="ARBA" id="ARBA00023136"/>
    </source>
</evidence>
<dbReference type="SUPFAM" id="SSF103473">
    <property type="entry name" value="MFS general substrate transporter"/>
    <property type="match status" value="1"/>
</dbReference>
<dbReference type="GO" id="GO:0046943">
    <property type="term" value="F:carboxylic acid transmembrane transporter activity"/>
    <property type="evidence" value="ECO:0007669"/>
    <property type="project" value="TreeGrafter"/>
</dbReference>
<accession>A0A537JGD3</accession>
<gene>
    <name evidence="7" type="ORF">E6H03_05585</name>
</gene>
<evidence type="ECO:0000256" key="3">
    <source>
        <dbReference type="ARBA" id="ARBA00022989"/>
    </source>
</evidence>
<feature type="transmembrane region" description="Helical" evidence="5">
    <location>
        <begin position="361"/>
        <end position="381"/>
    </location>
</feature>
<feature type="transmembrane region" description="Helical" evidence="5">
    <location>
        <begin position="149"/>
        <end position="170"/>
    </location>
</feature>
<name>A0A537JGD3_9BACT</name>
<keyword evidence="3 5" id="KW-1133">Transmembrane helix</keyword>